<comment type="caution">
    <text evidence="1">The sequence shown here is derived from an EMBL/GenBank/DDBJ whole genome shotgun (WGS) entry which is preliminary data.</text>
</comment>
<keyword evidence="2" id="KW-1185">Reference proteome</keyword>
<sequence length="94" mass="10571">MNNPATIQHNAPEALQPTRELRWRLVSSAAFREERKGFTSPIMTEPHLQYFRPGAVACAPTARKGFFKTLKVEEVNLQEYTALDEAPSKVLALS</sequence>
<evidence type="ECO:0000313" key="1">
    <source>
        <dbReference type="EMBL" id="RJF75929.1"/>
    </source>
</evidence>
<reference evidence="1 2" key="1">
    <citation type="submission" date="2018-09" db="EMBL/GenBank/DDBJ databases">
        <authorList>
            <person name="Zhu H."/>
        </authorList>
    </citation>
    <scope>NUCLEOTIDE SEQUENCE [LARGE SCALE GENOMIC DNA]</scope>
    <source>
        <strain evidence="1 2">K2S05-167</strain>
    </source>
</reference>
<evidence type="ECO:0000313" key="2">
    <source>
        <dbReference type="Proteomes" id="UP000286287"/>
    </source>
</evidence>
<proteinExistence type="predicted"/>
<protein>
    <submittedName>
        <fullName evidence="1">Uncharacterized protein</fullName>
    </submittedName>
</protein>
<dbReference type="Proteomes" id="UP000286287">
    <property type="component" value="Unassembled WGS sequence"/>
</dbReference>
<accession>A0A418VIL3</accession>
<organism evidence="1 2">
    <name type="scientific">Deinococcus cavernae</name>
    <dbReference type="NCBI Taxonomy" id="2320857"/>
    <lineage>
        <taxon>Bacteria</taxon>
        <taxon>Thermotogati</taxon>
        <taxon>Deinococcota</taxon>
        <taxon>Deinococci</taxon>
        <taxon>Deinococcales</taxon>
        <taxon>Deinococcaceae</taxon>
        <taxon>Deinococcus</taxon>
    </lineage>
</organism>
<dbReference type="EMBL" id="QYUJ01000003">
    <property type="protein sequence ID" value="RJF75929.1"/>
    <property type="molecule type" value="Genomic_DNA"/>
</dbReference>
<dbReference type="AlphaFoldDB" id="A0A418VIL3"/>
<name>A0A418VIL3_9DEIO</name>
<gene>
    <name evidence="1" type="ORF">D3875_00430</name>
</gene>